<feature type="non-terminal residue" evidence="1">
    <location>
        <position position="1"/>
    </location>
</feature>
<dbReference type="AlphaFoldDB" id="A0A074YUL6"/>
<name>A0A074YUL6_AURSE</name>
<protein>
    <recommendedName>
        <fullName evidence="3">Reverse transcriptase Ty1/copia-type domain-containing protein</fullName>
    </recommendedName>
</protein>
<evidence type="ECO:0008006" key="3">
    <source>
        <dbReference type="Google" id="ProtNLM"/>
    </source>
</evidence>
<sequence>SLSLVRDTYTYKRLKHIDIIYYYIRDLHRRNRINVEFIGIRDIVIDGFIKLLPKPDFIRFIN</sequence>
<dbReference type="GeneID" id="25371024"/>
<proteinExistence type="predicted"/>
<dbReference type="HOGENOM" id="CLU_2910190_0_0_1"/>
<dbReference type="OrthoDB" id="3432594at2759"/>
<dbReference type="Proteomes" id="UP000030641">
    <property type="component" value="Unassembled WGS sequence"/>
</dbReference>
<dbReference type="EMBL" id="KL584790">
    <property type="protein sequence ID" value="KEQ90521.1"/>
    <property type="molecule type" value="Genomic_DNA"/>
</dbReference>
<evidence type="ECO:0000313" key="2">
    <source>
        <dbReference type="Proteomes" id="UP000030641"/>
    </source>
</evidence>
<dbReference type="InParanoid" id="A0A074YUL6"/>
<reference evidence="1 2" key="1">
    <citation type="journal article" date="2014" name="BMC Genomics">
        <title>Genome sequencing of four Aureobasidium pullulans varieties: biotechnological potential, stress tolerance, and description of new species.</title>
        <authorList>
            <person name="Gostin Ar C."/>
            <person name="Ohm R.A."/>
            <person name="Kogej T."/>
            <person name="Sonjak S."/>
            <person name="Turk M."/>
            <person name="Zajc J."/>
            <person name="Zalar P."/>
            <person name="Grube M."/>
            <person name="Sun H."/>
            <person name="Han J."/>
            <person name="Sharma A."/>
            <person name="Chiniquy J."/>
            <person name="Ngan C.Y."/>
            <person name="Lipzen A."/>
            <person name="Barry K."/>
            <person name="Grigoriev I.V."/>
            <person name="Gunde-Cimerman N."/>
        </authorList>
    </citation>
    <scope>NUCLEOTIDE SEQUENCE [LARGE SCALE GENOMIC DNA]</scope>
    <source>
        <strain evidence="1 2">EXF-2481</strain>
    </source>
</reference>
<organism evidence="1 2">
    <name type="scientific">Aureobasidium subglaciale (strain EXF-2481)</name>
    <name type="common">Aureobasidium pullulans var. subglaciale</name>
    <dbReference type="NCBI Taxonomy" id="1043005"/>
    <lineage>
        <taxon>Eukaryota</taxon>
        <taxon>Fungi</taxon>
        <taxon>Dikarya</taxon>
        <taxon>Ascomycota</taxon>
        <taxon>Pezizomycotina</taxon>
        <taxon>Dothideomycetes</taxon>
        <taxon>Dothideomycetidae</taxon>
        <taxon>Dothideales</taxon>
        <taxon>Saccotheciaceae</taxon>
        <taxon>Aureobasidium</taxon>
    </lineage>
</organism>
<keyword evidence="2" id="KW-1185">Reference proteome</keyword>
<gene>
    <name evidence="1" type="ORF">AUEXF2481DRAFT_71331</name>
</gene>
<evidence type="ECO:0000313" key="1">
    <source>
        <dbReference type="EMBL" id="KEQ90521.1"/>
    </source>
</evidence>
<dbReference type="RefSeq" id="XP_013338989.1">
    <property type="nucleotide sequence ID" value="XM_013483535.1"/>
</dbReference>
<accession>A0A074YUL6</accession>